<dbReference type="EMBL" id="CP032101">
    <property type="protein sequence ID" value="AXX88087.1"/>
    <property type="molecule type" value="Genomic_DNA"/>
</dbReference>
<dbReference type="KEGG" id="amar:AMRN_2385"/>
<evidence type="ECO:0000256" key="2">
    <source>
        <dbReference type="ARBA" id="ARBA00022448"/>
    </source>
</evidence>
<dbReference type="InterPro" id="IPR023614">
    <property type="entry name" value="Porin_dom_sf"/>
</dbReference>
<reference evidence="4 7" key="3">
    <citation type="submission" date="2018-08" db="EMBL/GenBank/DDBJ databases">
        <title>Complete genome of the Arcobacter marinus type strain JCM 15502.</title>
        <authorList>
            <person name="Miller W.G."/>
            <person name="Yee E."/>
            <person name="Huynh S."/>
            <person name="Parker C.T."/>
        </authorList>
    </citation>
    <scope>NUCLEOTIDE SEQUENCE [LARGE SCALE GENOMIC DNA]</scope>
    <source>
        <strain evidence="4 7">JCM 15502</strain>
    </source>
</reference>
<dbReference type="PANTHER" id="PTHR34596">
    <property type="entry name" value="CHITOPORIN"/>
    <property type="match status" value="1"/>
</dbReference>
<evidence type="ECO:0000256" key="3">
    <source>
        <dbReference type="ARBA" id="ARBA00022729"/>
    </source>
</evidence>
<dbReference type="InterPro" id="IPR005318">
    <property type="entry name" value="OM_porin_bac"/>
</dbReference>
<reference evidence="6" key="1">
    <citation type="submission" date="2017-09" db="EMBL/GenBank/DDBJ databases">
        <title>Arcobacter canalis sp. nov., a new species isolated from a water canal contaminated with urban sewage.</title>
        <authorList>
            <person name="Perez-Cataluna A."/>
            <person name="Salas-Masso N."/>
            <person name="Figueras M.J."/>
        </authorList>
    </citation>
    <scope>NUCLEOTIDE SEQUENCE [LARGE SCALE GENOMIC DNA]</scope>
    <source>
        <strain evidence="6">CECT 7727</strain>
    </source>
</reference>
<organism evidence="4 7">
    <name type="scientific">Malaciobacter marinus</name>
    <dbReference type="NCBI Taxonomy" id="505249"/>
    <lineage>
        <taxon>Bacteria</taxon>
        <taxon>Pseudomonadati</taxon>
        <taxon>Campylobacterota</taxon>
        <taxon>Epsilonproteobacteria</taxon>
        <taxon>Campylobacterales</taxon>
        <taxon>Arcobacteraceae</taxon>
        <taxon>Malaciobacter</taxon>
    </lineage>
</organism>
<protein>
    <submittedName>
        <fullName evidence="4">Outer membrane porin, OprD family</fullName>
    </submittedName>
</protein>
<reference evidence="5" key="2">
    <citation type="submission" date="2017-09" db="EMBL/GenBank/DDBJ databases">
        <authorList>
            <person name="Perez-Cataluna A."/>
            <person name="Figueras M.J."/>
            <person name="Salas-Masso N."/>
        </authorList>
    </citation>
    <scope>NUCLEOTIDE SEQUENCE</scope>
    <source>
        <strain evidence="5">CECT 7727</strain>
    </source>
</reference>
<dbReference type="GO" id="GO:0016020">
    <property type="term" value="C:membrane"/>
    <property type="evidence" value="ECO:0007669"/>
    <property type="project" value="InterPro"/>
</dbReference>
<dbReference type="AlphaFoldDB" id="A0A347TNA9"/>
<dbReference type="GO" id="GO:0015288">
    <property type="term" value="F:porin activity"/>
    <property type="evidence" value="ECO:0007669"/>
    <property type="project" value="TreeGrafter"/>
</dbReference>
<sequence>MNKYIISLFATTILVSSLNANNKKVNSLDEYLKSIEISGDLRLGYLSYDYNNEKALGEKNSYETAIGGVVRFNFPIYKDNISMTLSPYFSKSFSELSNDNLLSDYKTFASIDSDFMFLGEASLNLSYEDISFVLGRQIINTPLMGDDDMRLTPQTFQGAMLNYKVNDFSFYVGYFDKWQGYDAGLLSVENKNFNEFQKMGTKDSSGTALFGTEFKKELSFSNIFSRAYYYDIDKYSKVFYLDTNFNNQINNDLSTDISFQYSNQSEDRNSGVDGFLYGTMLSLTYKDLYVAAAYTKSSLDKEKSLFTGFGGEFFYTAMNEWSMGNLSSGYDEDALGLYTSYDITNKLNFSFYTTTYETDVDEVKENDYMISYSFNENLNIEAMYFDINDEKDSDNSYDIFLSRLIYKF</sequence>
<evidence type="ECO:0000313" key="4">
    <source>
        <dbReference type="EMBL" id="AXX88087.1"/>
    </source>
</evidence>
<dbReference type="Gene3D" id="2.40.160.10">
    <property type="entry name" value="Porin"/>
    <property type="match status" value="1"/>
</dbReference>
<evidence type="ECO:0000313" key="5">
    <source>
        <dbReference type="EMBL" id="PHO15605.1"/>
    </source>
</evidence>
<keyword evidence="2" id="KW-0813">Transport</keyword>
<proteinExistence type="inferred from homology"/>
<dbReference type="RefSeq" id="WP_099310825.1">
    <property type="nucleotide sequence ID" value="NZ_CP032101.1"/>
</dbReference>
<evidence type="ECO:0000313" key="7">
    <source>
        <dbReference type="Proteomes" id="UP000264693"/>
    </source>
</evidence>
<keyword evidence="6" id="KW-1185">Reference proteome</keyword>
<dbReference type="PANTHER" id="PTHR34596:SF2">
    <property type="entry name" value="CHITOPORIN"/>
    <property type="match status" value="1"/>
</dbReference>
<dbReference type="Pfam" id="PF03573">
    <property type="entry name" value="OprD"/>
    <property type="match status" value="1"/>
</dbReference>
<evidence type="ECO:0000256" key="1">
    <source>
        <dbReference type="ARBA" id="ARBA00009075"/>
    </source>
</evidence>
<dbReference type="Proteomes" id="UP000264693">
    <property type="component" value="Chromosome"/>
</dbReference>
<accession>A0A347TNA9</accession>
<dbReference type="Proteomes" id="UP000224740">
    <property type="component" value="Unassembled WGS sequence"/>
</dbReference>
<keyword evidence="3" id="KW-0732">Signal</keyword>
<gene>
    <name evidence="4" type="ORF">AMRN_2385</name>
    <name evidence="5" type="ORF">CPH92_05950</name>
</gene>
<dbReference type="SUPFAM" id="SSF56935">
    <property type="entry name" value="Porins"/>
    <property type="match status" value="1"/>
</dbReference>
<evidence type="ECO:0000313" key="6">
    <source>
        <dbReference type="Proteomes" id="UP000224740"/>
    </source>
</evidence>
<comment type="similarity">
    <text evidence="1">Belongs to the outer membrane porin (Opr) (TC 1.B.25) family.</text>
</comment>
<name>A0A347TNA9_9BACT</name>
<dbReference type="EMBL" id="NXAO01000024">
    <property type="protein sequence ID" value="PHO15605.1"/>
    <property type="molecule type" value="Genomic_DNA"/>
</dbReference>